<dbReference type="InterPro" id="IPR023214">
    <property type="entry name" value="HAD_sf"/>
</dbReference>
<proteinExistence type="predicted"/>
<dbReference type="InterPro" id="IPR036412">
    <property type="entry name" value="HAD-like_sf"/>
</dbReference>
<evidence type="ECO:0008006" key="3">
    <source>
        <dbReference type="Google" id="ProtNLM"/>
    </source>
</evidence>
<dbReference type="GO" id="GO:0000287">
    <property type="term" value="F:magnesium ion binding"/>
    <property type="evidence" value="ECO:0007669"/>
    <property type="project" value="TreeGrafter"/>
</dbReference>
<dbReference type="NCBIfam" id="TIGR00099">
    <property type="entry name" value="Cof-subfamily"/>
    <property type="match status" value="1"/>
</dbReference>
<dbReference type="SFLD" id="SFLDG01140">
    <property type="entry name" value="C2.B:_Phosphomannomutase_and_P"/>
    <property type="match status" value="1"/>
</dbReference>
<dbReference type="PRINTS" id="PR00119">
    <property type="entry name" value="CATATPASE"/>
</dbReference>
<dbReference type="Gene3D" id="3.30.1240.10">
    <property type="match status" value="1"/>
</dbReference>
<dbReference type="GO" id="GO:0005829">
    <property type="term" value="C:cytosol"/>
    <property type="evidence" value="ECO:0007669"/>
    <property type="project" value="TreeGrafter"/>
</dbReference>
<dbReference type="PROSITE" id="PS01229">
    <property type="entry name" value="COF_2"/>
    <property type="match status" value="1"/>
</dbReference>
<reference evidence="1 2" key="1">
    <citation type="submission" date="2019-07" db="EMBL/GenBank/DDBJ databases">
        <title>Genomic Encyclopedia of Type Strains, Phase I: the one thousand microbial genomes (KMG-I) project.</title>
        <authorList>
            <person name="Kyrpides N."/>
        </authorList>
    </citation>
    <scope>NUCLEOTIDE SEQUENCE [LARGE SCALE GENOMIC DNA]</scope>
    <source>
        <strain evidence="1 2">DSM 16647</strain>
    </source>
</reference>
<dbReference type="AlphaFoldDB" id="A0A5S5AQM1"/>
<dbReference type="PANTHER" id="PTHR10000:SF8">
    <property type="entry name" value="HAD SUPERFAMILY HYDROLASE-LIKE, TYPE 3"/>
    <property type="match status" value="1"/>
</dbReference>
<dbReference type="SFLD" id="SFLDS00003">
    <property type="entry name" value="Haloacid_Dehalogenase"/>
    <property type="match status" value="1"/>
</dbReference>
<protein>
    <recommendedName>
        <fullName evidence="3">Cof subfamily protein (Haloacid dehalogenase superfamily)/HAD superfamily hydrolase (TIGR01484 family)</fullName>
    </recommendedName>
</protein>
<sequence length="309" mass="34215">MSAPYKLIALDIDGTLITSRYTLTRRTRKALKKAMDNGMLVTLATGRLFRSACCLARCIPVNVPIVSNDGALIRDVFSGETIFFRPVPQDLAEAILTAAGCYPSFEVQVFLKDRKLFAGADYRMMQFKRFLRFSRRYSLIGCYNYLRDFVFVPVENAGSIDEVKRRLTEPPAKIVIYGDPGELEAFKKELKDVLGERIYITSAIKNCIDILDGGVSKARGLSVLAEHLGIKREEIIAIGDNMNDLEMLEYAGLGVAMGNAPDAVKQKADFVTARNDEDGIALFLEGLLSLPKGRKRIYAGGKNPPASLK</sequence>
<name>A0A5S5AQM1_9FIRM</name>
<dbReference type="InterPro" id="IPR000150">
    <property type="entry name" value="Cof"/>
</dbReference>
<dbReference type="Pfam" id="PF08282">
    <property type="entry name" value="Hydrolase_3"/>
    <property type="match status" value="1"/>
</dbReference>
<keyword evidence="2" id="KW-1185">Reference proteome</keyword>
<dbReference type="SUPFAM" id="SSF56784">
    <property type="entry name" value="HAD-like"/>
    <property type="match status" value="1"/>
</dbReference>
<dbReference type="CDD" id="cd07516">
    <property type="entry name" value="HAD_Pase"/>
    <property type="match status" value="1"/>
</dbReference>
<evidence type="ECO:0000313" key="1">
    <source>
        <dbReference type="EMBL" id="TYP53781.1"/>
    </source>
</evidence>
<dbReference type="Proteomes" id="UP000322294">
    <property type="component" value="Unassembled WGS sequence"/>
</dbReference>
<gene>
    <name evidence="1" type="ORF">LZ11_01503</name>
</gene>
<dbReference type="EMBL" id="VNHO01000014">
    <property type="protein sequence ID" value="TYP53781.1"/>
    <property type="molecule type" value="Genomic_DNA"/>
</dbReference>
<dbReference type="InterPro" id="IPR006379">
    <property type="entry name" value="HAD-SF_hydro_IIB"/>
</dbReference>
<dbReference type="RefSeq" id="WP_148867254.1">
    <property type="nucleotide sequence ID" value="NZ_VNHO01000014.1"/>
</dbReference>
<accession>A0A5S5AQM1</accession>
<dbReference type="Gene3D" id="3.40.50.1000">
    <property type="entry name" value="HAD superfamily/HAD-like"/>
    <property type="match status" value="1"/>
</dbReference>
<evidence type="ECO:0000313" key="2">
    <source>
        <dbReference type="Proteomes" id="UP000322294"/>
    </source>
</evidence>
<dbReference type="GO" id="GO:0016791">
    <property type="term" value="F:phosphatase activity"/>
    <property type="evidence" value="ECO:0007669"/>
    <property type="project" value="UniProtKB-ARBA"/>
</dbReference>
<dbReference type="NCBIfam" id="TIGR01484">
    <property type="entry name" value="HAD-SF-IIB"/>
    <property type="match status" value="2"/>
</dbReference>
<dbReference type="PANTHER" id="PTHR10000">
    <property type="entry name" value="PHOSPHOSERINE PHOSPHATASE"/>
    <property type="match status" value="1"/>
</dbReference>
<comment type="caution">
    <text evidence="1">The sequence shown here is derived from an EMBL/GenBank/DDBJ whole genome shotgun (WGS) entry which is preliminary data.</text>
</comment>
<organism evidence="1 2">
    <name type="scientific">Thermosediminibacter litoriperuensis</name>
    <dbReference type="NCBI Taxonomy" id="291989"/>
    <lineage>
        <taxon>Bacteria</taxon>
        <taxon>Bacillati</taxon>
        <taxon>Bacillota</taxon>
        <taxon>Clostridia</taxon>
        <taxon>Thermosediminibacterales</taxon>
        <taxon>Thermosediminibacteraceae</taxon>
        <taxon>Thermosediminibacter</taxon>
    </lineage>
</organism>
<dbReference type="OrthoDB" id="9781413at2"/>